<feature type="transmembrane region" description="Helical" evidence="1">
    <location>
        <begin position="65"/>
        <end position="83"/>
    </location>
</feature>
<evidence type="ECO:0000256" key="1">
    <source>
        <dbReference type="SAM" id="Phobius"/>
    </source>
</evidence>
<reference evidence="2 3" key="1">
    <citation type="submission" date="2016-10" db="EMBL/GenBank/DDBJ databases">
        <authorList>
            <person name="Varghese N."/>
            <person name="Submissions S."/>
        </authorList>
    </citation>
    <scope>NUCLEOTIDE SEQUENCE [LARGE SCALE GENOMIC DNA]</scope>
    <source>
        <strain evidence="2 3">DSM 18839</strain>
    </source>
</reference>
<sequence length="958" mass="100423">MPDANAGTPSVSALSGSLIAGLVLGGAAAIAAVAVAGPVAPAHHPSFVAGEMSLLGLGKALESRFVWTLMLVAGLAFAGLETLRHRVQPELHKVLWPALMPAVYWLTTRVIAPPAPVAGAMGDTIWLFVSAGLIALTAASAVLARRTDAAWVRDARWGLLVPVLATVSGIAVLTGLGRLDLDLFAILSGWSAWHLAWFPVLLTALCLFSFTLPQTARGTWLARLTLAAQLGLAAGFLCLLLPPAEVDGALLRQGGLSGPALPILLALLSVGAAVGILLGSRTPGRPTLSPWAVAGALIALKLGDGGAIAYAMDNPLDLYHHGEWLIPWDQFWRHGVIPYVDSAPSHGLINLAVGAVAALVGDGTMVGLQQGQLLVRGACLTVAALVLGRLLGGPAALLALVLLPFSGRTPILLLVAAAFGWFIARTEARHPVAWLCAALAVCIALVGLAPGQGAIASVALLPVIVRMLWRAWQGQRRPLIVAVAVALAVFALVGVLGLFGQGPGPVLRAQIRFILENRALYEAVHGLPWTASFTRDMPLGPVAWEVLRALWIPVAAGLLGALVLAAARREMRGAWIFMGVAVLVYLLGTIGHTLGRIDLGGPSRTGAQTVFALAILLPMVVALRAPRHLLPALWLALVPIGLLSPAFRAVLDPQTLAHLHQSRDREDAARQWIDGAAEGIPALGTGLMSPSLIVLVKPVHDLIDSVLRENETYLDLTERNANYFYLRRPVPVESGAVATMATRGMQTRSIARLRADPPPLVLVDAGYTSGQPFPPPLRTPLLYRTLMDELAAGRYDVWTDGTLTALIAPGRAPSPTLPVAEGIARLDGIWGRPKLDRLPTAWGASADTIADDLEPLAATISLNDGRSVAVALERPGAIDFLGLTLSCMGEADPATITWAAGAQTPSFIFSPSTGLALLPLDIWPSQALTPAARTGRFTLSLPPACSVSDGAAWSRKVP</sequence>
<keyword evidence="1" id="KW-0472">Membrane</keyword>
<feature type="transmembrane region" description="Helical" evidence="1">
    <location>
        <begin position="479"/>
        <end position="499"/>
    </location>
</feature>
<feature type="transmembrane region" description="Helical" evidence="1">
    <location>
        <begin position="397"/>
        <end position="424"/>
    </location>
</feature>
<keyword evidence="3" id="KW-1185">Reference proteome</keyword>
<evidence type="ECO:0000313" key="3">
    <source>
        <dbReference type="Proteomes" id="UP000198615"/>
    </source>
</evidence>
<feature type="transmembrane region" description="Helical" evidence="1">
    <location>
        <begin position="224"/>
        <end position="244"/>
    </location>
</feature>
<organism evidence="2 3">
    <name type="scientific">Thalassobaculum litoreum DSM 18839</name>
    <dbReference type="NCBI Taxonomy" id="1123362"/>
    <lineage>
        <taxon>Bacteria</taxon>
        <taxon>Pseudomonadati</taxon>
        <taxon>Pseudomonadota</taxon>
        <taxon>Alphaproteobacteria</taxon>
        <taxon>Rhodospirillales</taxon>
        <taxon>Thalassobaculaceae</taxon>
        <taxon>Thalassobaculum</taxon>
    </lineage>
</organism>
<feature type="transmembrane region" description="Helical" evidence="1">
    <location>
        <begin position="606"/>
        <end position="625"/>
    </location>
</feature>
<evidence type="ECO:0000313" key="2">
    <source>
        <dbReference type="EMBL" id="SDG34593.1"/>
    </source>
</evidence>
<feature type="transmembrane region" description="Helical" evidence="1">
    <location>
        <begin position="454"/>
        <end position="472"/>
    </location>
</feature>
<feature type="transmembrane region" description="Helical" evidence="1">
    <location>
        <begin position="632"/>
        <end position="651"/>
    </location>
</feature>
<feature type="transmembrane region" description="Helical" evidence="1">
    <location>
        <begin position="291"/>
        <end position="312"/>
    </location>
</feature>
<keyword evidence="1" id="KW-1133">Transmembrane helix</keyword>
<feature type="transmembrane region" description="Helical" evidence="1">
    <location>
        <begin position="256"/>
        <end position="279"/>
    </location>
</feature>
<feature type="transmembrane region" description="Helical" evidence="1">
    <location>
        <begin position="574"/>
        <end position="594"/>
    </location>
</feature>
<feature type="transmembrane region" description="Helical" evidence="1">
    <location>
        <begin position="124"/>
        <end position="145"/>
    </location>
</feature>
<feature type="transmembrane region" description="Helical" evidence="1">
    <location>
        <begin position="191"/>
        <end position="212"/>
    </location>
</feature>
<feature type="transmembrane region" description="Helical" evidence="1">
    <location>
        <begin position="157"/>
        <end position="179"/>
    </location>
</feature>
<feature type="transmembrane region" description="Helical" evidence="1">
    <location>
        <begin position="431"/>
        <end position="448"/>
    </location>
</feature>
<dbReference type="OrthoDB" id="9815002at2"/>
<proteinExistence type="predicted"/>
<feature type="transmembrane region" description="Helical" evidence="1">
    <location>
        <begin position="546"/>
        <end position="567"/>
    </location>
</feature>
<feature type="transmembrane region" description="Helical" evidence="1">
    <location>
        <begin position="373"/>
        <end position="391"/>
    </location>
</feature>
<feature type="transmembrane region" description="Helical" evidence="1">
    <location>
        <begin position="343"/>
        <end position="361"/>
    </location>
</feature>
<keyword evidence="1" id="KW-0812">Transmembrane</keyword>
<dbReference type="EMBL" id="FNBW01000015">
    <property type="protein sequence ID" value="SDG34593.1"/>
    <property type="molecule type" value="Genomic_DNA"/>
</dbReference>
<comment type="caution">
    <text evidence="2">The sequence shown here is derived from an EMBL/GenBank/DDBJ whole genome shotgun (WGS) entry which is preliminary data.</text>
</comment>
<gene>
    <name evidence="2" type="ORF">SAMN05660686_04096</name>
</gene>
<dbReference type="Proteomes" id="UP000198615">
    <property type="component" value="Unassembled WGS sequence"/>
</dbReference>
<dbReference type="AlphaFoldDB" id="A0A8G2BNK2"/>
<accession>A0A8G2BNK2</accession>
<feature type="transmembrane region" description="Helical" evidence="1">
    <location>
        <begin position="95"/>
        <end position="112"/>
    </location>
</feature>
<name>A0A8G2BNK2_9PROT</name>
<dbReference type="RefSeq" id="WP_093153328.1">
    <property type="nucleotide sequence ID" value="NZ_FNBW01000015.1"/>
</dbReference>
<protein>
    <submittedName>
        <fullName evidence="2">Uncharacterized protein</fullName>
    </submittedName>
</protein>